<dbReference type="STRING" id="292459.STH2656"/>
<dbReference type="KEGG" id="sth:STH2656"/>
<dbReference type="EMBL" id="AP006840">
    <property type="protein sequence ID" value="BAD41641.1"/>
    <property type="molecule type" value="Genomic_DNA"/>
</dbReference>
<organism evidence="2 3">
    <name type="scientific">Symbiobacterium thermophilum (strain DSM 24528 / JCM 14929 / IAM 14863 / T)</name>
    <dbReference type="NCBI Taxonomy" id="292459"/>
    <lineage>
        <taxon>Bacteria</taxon>
        <taxon>Bacillati</taxon>
        <taxon>Bacillota</taxon>
        <taxon>Clostridia</taxon>
        <taxon>Eubacteriales</taxon>
        <taxon>Symbiobacteriaceae</taxon>
        <taxon>Symbiobacterium</taxon>
    </lineage>
</organism>
<evidence type="ECO:0000313" key="3">
    <source>
        <dbReference type="Proteomes" id="UP000000417"/>
    </source>
</evidence>
<name>Q67L05_SYMTH</name>
<keyword evidence="3" id="KW-1185">Reference proteome</keyword>
<proteinExistence type="predicted"/>
<evidence type="ECO:0000313" key="2">
    <source>
        <dbReference type="EMBL" id="BAD41641.1"/>
    </source>
</evidence>
<accession>Q67L05</accession>
<dbReference type="AlphaFoldDB" id="Q67L05"/>
<sequence>MDSRSPNWEMPALFTSTCSAGPTCSRNRRTSSSWATSQRCISTPSTGSGSMSAPSTLAPRRANARAMARPMPRAAPVTATTLPANVFSIRLSSFRPEVRPEATPVIVCPTAGASRPARVLLSPSQTAPSTPSSIGMMKG</sequence>
<reference evidence="2 3" key="1">
    <citation type="journal article" date="2004" name="Nucleic Acids Res.">
        <title>Genome sequence of Symbiobacterium thermophilum, an uncultivable bacterium that depends on microbial commensalism.</title>
        <authorList>
            <person name="Ueda K."/>
            <person name="Yamashita A."/>
            <person name="Ishikawa J."/>
            <person name="Shimada M."/>
            <person name="Watsuji T."/>
            <person name="Morimura K."/>
            <person name="Ikeda H."/>
            <person name="Hattori M."/>
            <person name="Beppu T."/>
        </authorList>
    </citation>
    <scope>NUCLEOTIDE SEQUENCE [LARGE SCALE GENOMIC DNA]</scope>
    <source>
        <strain evidence="3">T / IAM 14863</strain>
    </source>
</reference>
<evidence type="ECO:0000256" key="1">
    <source>
        <dbReference type="SAM" id="MobiDB-lite"/>
    </source>
</evidence>
<dbReference type="HOGENOM" id="CLU_1844093_0_0_9"/>
<gene>
    <name evidence="2" type="ordered locus">STH2656</name>
</gene>
<protein>
    <submittedName>
        <fullName evidence="2">Uncharacterized protein</fullName>
    </submittedName>
</protein>
<feature type="compositionally biased region" description="Polar residues" evidence="1">
    <location>
        <begin position="20"/>
        <end position="55"/>
    </location>
</feature>
<dbReference type="Proteomes" id="UP000000417">
    <property type="component" value="Chromosome"/>
</dbReference>
<feature type="region of interest" description="Disordered" evidence="1">
    <location>
        <begin position="20"/>
        <end position="60"/>
    </location>
</feature>